<keyword evidence="1" id="KW-0812">Transmembrane</keyword>
<keyword evidence="1" id="KW-1133">Transmembrane helix</keyword>
<feature type="transmembrane region" description="Helical" evidence="1">
    <location>
        <begin position="34"/>
        <end position="59"/>
    </location>
</feature>
<feature type="transmembrane region" description="Helical" evidence="1">
    <location>
        <begin position="12"/>
        <end position="28"/>
    </location>
</feature>
<organism evidence="3 4">
    <name type="scientific">Terriglobus roseus</name>
    <dbReference type="NCBI Taxonomy" id="392734"/>
    <lineage>
        <taxon>Bacteria</taxon>
        <taxon>Pseudomonadati</taxon>
        <taxon>Acidobacteriota</taxon>
        <taxon>Terriglobia</taxon>
        <taxon>Terriglobales</taxon>
        <taxon>Acidobacteriaceae</taxon>
        <taxon>Terriglobus</taxon>
    </lineage>
</organism>
<protein>
    <recommendedName>
        <fullName evidence="2">Inner membrane protein YgaP-like transmembrane domain-containing protein</fullName>
    </recommendedName>
</protein>
<evidence type="ECO:0000313" key="3">
    <source>
        <dbReference type="EMBL" id="SDF66811.1"/>
    </source>
</evidence>
<dbReference type="InterPro" id="IPR021309">
    <property type="entry name" value="YgaP-like_TM"/>
</dbReference>
<evidence type="ECO:0000259" key="2">
    <source>
        <dbReference type="Pfam" id="PF11127"/>
    </source>
</evidence>
<proteinExistence type="predicted"/>
<dbReference type="OrthoDB" id="5405951at2"/>
<keyword evidence="1" id="KW-0472">Membrane</keyword>
<dbReference type="EMBL" id="LT629690">
    <property type="protein sequence ID" value="SDF66811.1"/>
    <property type="molecule type" value="Genomic_DNA"/>
</dbReference>
<evidence type="ECO:0000313" key="4">
    <source>
        <dbReference type="Proteomes" id="UP000182427"/>
    </source>
</evidence>
<gene>
    <name evidence="3" type="ORF">SAMN05444167_2945</name>
</gene>
<dbReference type="RefSeq" id="WP_083345806.1">
    <property type="nucleotide sequence ID" value="NZ_LT629690.1"/>
</dbReference>
<feature type="domain" description="Inner membrane protein YgaP-like transmembrane" evidence="2">
    <location>
        <begin position="4"/>
        <end position="64"/>
    </location>
</feature>
<dbReference type="AlphaFoldDB" id="A0A1G7MYR2"/>
<sequence length="75" mass="8411">MDEVNVGALDMFVRFLIGMALFSLATLLTGNWRWLALLGFVPLLSAAYRWCPLWAALGVCTCEEQRRLRAARAGH</sequence>
<accession>A0A1G7MYR2</accession>
<dbReference type="Proteomes" id="UP000182427">
    <property type="component" value="Chromosome I"/>
</dbReference>
<reference evidence="3 4" key="1">
    <citation type="submission" date="2016-10" db="EMBL/GenBank/DDBJ databases">
        <authorList>
            <person name="de Groot N.N."/>
        </authorList>
    </citation>
    <scope>NUCLEOTIDE SEQUENCE [LARGE SCALE GENOMIC DNA]</scope>
    <source>
        <strain evidence="3 4">GAS232</strain>
    </source>
</reference>
<dbReference type="Pfam" id="PF11127">
    <property type="entry name" value="YgaP-like_TM"/>
    <property type="match status" value="1"/>
</dbReference>
<keyword evidence="4" id="KW-1185">Reference proteome</keyword>
<evidence type="ECO:0000256" key="1">
    <source>
        <dbReference type="SAM" id="Phobius"/>
    </source>
</evidence>
<name>A0A1G7MYR2_9BACT</name>